<dbReference type="GO" id="GO:0004521">
    <property type="term" value="F:RNA endonuclease activity"/>
    <property type="evidence" value="ECO:0007669"/>
    <property type="project" value="InterPro"/>
</dbReference>
<protein>
    <recommendedName>
        <fullName evidence="9">CRISPR-associated endoribonuclease Cas2</fullName>
        <ecNumber evidence="9">3.1.-.-</ecNumber>
    </recommendedName>
</protein>
<comment type="cofactor">
    <cofactor evidence="1 9">
        <name>Mg(2+)</name>
        <dbReference type="ChEBI" id="CHEBI:18420"/>
    </cofactor>
</comment>
<evidence type="ECO:0000256" key="3">
    <source>
        <dbReference type="ARBA" id="ARBA00022722"/>
    </source>
</evidence>
<comment type="similarity">
    <text evidence="2 9">Belongs to the CRISPR-associated endoribonuclease Cas2 protein family.</text>
</comment>
<dbReference type="InterPro" id="IPR021127">
    <property type="entry name" value="CRISPR_associated_Cas2"/>
</dbReference>
<dbReference type="Proteomes" id="UP000298021">
    <property type="component" value="Unassembled WGS sequence"/>
</dbReference>
<comment type="caution">
    <text evidence="10">The sequence shown here is derived from an EMBL/GenBank/DDBJ whole genome shotgun (WGS) entry which is preliminary data.</text>
</comment>
<dbReference type="HAMAP" id="MF_01471">
    <property type="entry name" value="Cas2"/>
    <property type="match status" value="1"/>
</dbReference>
<keyword evidence="11" id="KW-1185">Reference proteome</keyword>
<comment type="subunit">
    <text evidence="9">Homodimer, forms a heterotetramer with a Cas1 homodimer.</text>
</comment>
<name>A0A4Z0JLH2_9LACO</name>
<dbReference type="Pfam" id="PF09827">
    <property type="entry name" value="CRISPR_Cas2"/>
    <property type="match status" value="1"/>
</dbReference>
<dbReference type="RefSeq" id="WP_135372151.1">
    <property type="nucleotide sequence ID" value="NZ_RKLY01000009.1"/>
</dbReference>
<dbReference type="GO" id="GO:0046872">
    <property type="term" value="F:metal ion binding"/>
    <property type="evidence" value="ECO:0007669"/>
    <property type="project" value="UniProtKB-UniRule"/>
</dbReference>
<comment type="function">
    <text evidence="9">CRISPR (clustered regularly interspaced short palindromic repeat), is an adaptive immune system that provides protection against mobile genetic elements (viruses, transposable elements and conjugative plasmids). CRISPR clusters contain sequences complementary to antecedent mobile elements and target invading nucleic acids. CRISPR clusters are transcribed and processed into CRISPR RNA (crRNA). Functions as a ssRNA-specific endoribonuclease. Involved in the integration of spacer DNA into the CRISPR cassette.</text>
</comment>
<keyword evidence="4 9" id="KW-0479">Metal-binding</keyword>
<evidence type="ECO:0000256" key="2">
    <source>
        <dbReference type="ARBA" id="ARBA00009959"/>
    </source>
</evidence>
<evidence type="ECO:0000256" key="1">
    <source>
        <dbReference type="ARBA" id="ARBA00001946"/>
    </source>
</evidence>
<dbReference type="EMBL" id="RKLY01000009">
    <property type="protein sequence ID" value="TGD23821.1"/>
    <property type="molecule type" value="Genomic_DNA"/>
</dbReference>
<dbReference type="SUPFAM" id="SSF143430">
    <property type="entry name" value="TTP0101/SSO1404-like"/>
    <property type="match status" value="1"/>
</dbReference>
<dbReference type="GO" id="GO:0016787">
    <property type="term" value="F:hydrolase activity"/>
    <property type="evidence" value="ECO:0007669"/>
    <property type="project" value="UniProtKB-KW"/>
</dbReference>
<evidence type="ECO:0000256" key="4">
    <source>
        <dbReference type="ARBA" id="ARBA00022723"/>
    </source>
</evidence>
<dbReference type="AlphaFoldDB" id="A0A4Z0JLH2"/>
<evidence type="ECO:0000256" key="9">
    <source>
        <dbReference type="HAMAP-Rule" id="MF_01471"/>
    </source>
</evidence>
<keyword evidence="3 9" id="KW-0540">Nuclease</keyword>
<dbReference type="GO" id="GO:0051607">
    <property type="term" value="P:defense response to virus"/>
    <property type="evidence" value="ECO:0007669"/>
    <property type="project" value="UniProtKB-UniRule"/>
</dbReference>
<evidence type="ECO:0000313" key="10">
    <source>
        <dbReference type="EMBL" id="TGD23821.1"/>
    </source>
</evidence>
<dbReference type="EC" id="3.1.-.-" evidence="9"/>
<dbReference type="GO" id="GO:0043571">
    <property type="term" value="P:maintenance of CRISPR repeat elements"/>
    <property type="evidence" value="ECO:0007669"/>
    <property type="project" value="UniProtKB-UniRule"/>
</dbReference>
<evidence type="ECO:0000256" key="5">
    <source>
        <dbReference type="ARBA" id="ARBA00022759"/>
    </source>
</evidence>
<evidence type="ECO:0000313" key="11">
    <source>
        <dbReference type="Proteomes" id="UP000298021"/>
    </source>
</evidence>
<dbReference type="NCBIfam" id="TIGR01573">
    <property type="entry name" value="cas2"/>
    <property type="match status" value="1"/>
</dbReference>
<keyword evidence="6 9" id="KW-0378">Hydrolase</keyword>
<evidence type="ECO:0000256" key="8">
    <source>
        <dbReference type="ARBA" id="ARBA00023118"/>
    </source>
</evidence>
<sequence length="102" mass="12012">MRVMCMFDLPMETSNEKRNYRIFRKSLLKNGFTMLQYSIYCRAVQNRAAAKKYENDIKNYLPPHGEVRLVYVSEKQYGDMQVLVGNRSKQELLVGNKELVVI</sequence>
<keyword evidence="7 9" id="KW-0460">Magnesium</keyword>
<accession>A0A4Z0JLH2</accession>
<keyword evidence="5 9" id="KW-0255">Endonuclease</keyword>
<dbReference type="InterPro" id="IPR019199">
    <property type="entry name" value="Virulence_VapD/CRISPR_Cas2"/>
</dbReference>
<keyword evidence="8 9" id="KW-0051">Antiviral defense</keyword>
<evidence type="ECO:0000256" key="6">
    <source>
        <dbReference type="ARBA" id="ARBA00022801"/>
    </source>
</evidence>
<evidence type="ECO:0000256" key="7">
    <source>
        <dbReference type="ARBA" id="ARBA00022842"/>
    </source>
</evidence>
<reference evidence="10 11" key="1">
    <citation type="submission" date="2018-10" db="EMBL/GenBank/DDBJ databases">
        <title>Lactobacillus sp. R7 and Lactobacillus sp. R19 isolated from fermented mustard green product of Taiwan.</title>
        <authorList>
            <person name="Lin S.-T."/>
        </authorList>
    </citation>
    <scope>NUCLEOTIDE SEQUENCE [LARGE SCALE GENOMIC DNA]</scope>
    <source>
        <strain evidence="10 11">BCRC 81127</strain>
    </source>
</reference>
<gene>
    <name evidence="9 10" type="primary">cas2</name>
    <name evidence="10" type="ORF">EGT49_04795</name>
</gene>
<dbReference type="Gene3D" id="3.30.70.240">
    <property type="match status" value="1"/>
</dbReference>
<feature type="binding site" evidence="9">
    <location>
        <position position="8"/>
    </location>
    <ligand>
        <name>Mg(2+)</name>
        <dbReference type="ChEBI" id="CHEBI:18420"/>
        <note>catalytic</note>
    </ligand>
</feature>
<dbReference type="OrthoDB" id="9791737at2"/>
<proteinExistence type="inferred from homology"/>
<organism evidence="10 11">
    <name type="scientific">Companilactobacillus suantsaicola</name>
    <dbReference type="NCBI Taxonomy" id="2487723"/>
    <lineage>
        <taxon>Bacteria</taxon>
        <taxon>Bacillati</taxon>
        <taxon>Bacillota</taxon>
        <taxon>Bacilli</taxon>
        <taxon>Lactobacillales</taxon>
        <taxon>Lactobacillaceae</taxon>
        <taxon>Companilactobacillus</taxon>
    </lineage>
</organism>